<dbReference type="Pfam" id="PF19955">
    <property type="entry name" value="EAD1"/>
    <property type="match status" value="1"/>
</dbReference>
<feature type="domain" description="Effector-associated" evidence="1">
    <location>
        <begin position="1"/>
        <end position="86"/>
    </location>
</feature>
<gene>
    <name evidence="2" type="ORF">JM946_07875</name>
</gene>
<keyword evidence="3" id="KW-1185">Reference proteome</keyword>
<accession>A0ABS1WUL6</accession>
<evidence type="ECO:0000313" key="3">
    <source>
        <dbReference type="Proteomes" id="UP000661077"/>
    </source>
</evidence>
<comment type="caution">
    <text evidence="2">The sequence shown here is derived from an EMBL/GenBank/DDBJ whole genome shotgun (WGS) entry which is preliminary data.</text>
</comment>
<evidence type="ECO:0000259" key="1">
    <source>
        <dbReference type="Pfam" id="PF19955"/>
    </source>
</evidence>
<name>A0ABS1WUL6_9GAMM</name>
<dbReference type="InterPro" id="IPR045430">
    <property type="entry name" value="EAD1"/>
</dbReference>
<proteinExistence type="predicted"/>
<evidence type="ECO:0000313" key="2">
    <source>
        <dbReference type="EMBL" id="MBM0104660.1"/>
    </source>
</evidence>
<sequence length="352" mass="39600">MALDNQQRRQLRQEMIGAFDRQALDLFLQDWLDIELERVVPAGKNFDMECQLVIVWAEDNGRLTSLLQAFQNHHPKQAFASFAATLLAKVTTTETAPGAPHRPFFINTRPVLNRKQFWDRLSSLANGAPAGRVLAVNGGVGKSYSRWPISYICDPSRNYARMVRVEANSGDVLDVTGVSLANAIVSRLWGDQLADVDEWAQVSRVTKDLAAKLIARLAALPDRTWLVIDELDLVNLDKSAVEFLCKLCEAVDGNECPNLWLFLLGLEPTKLSAHVAPYVPLDVVHRPERSDIEDFIRWFARTAGRSDDPVVLKPTVDALDALLPVDPNHDHWKQFHSRLHDTCERIRQGTLP</sequence>
<reference evidence="2 3" key="1">
    <citation type="journal article" date="2021" name="Int. J. Syst. Evol. Microbiol.">
        <title>Steroidobacter gossypii sp. nov., isolated from soil of cotton cropping field.</title>
        <authorList>
            <person name="Huang R."/>
            <person name="Yang S."/>
            <person name="Zhen C."/>
            <person name="Liu W."/>
        </authorList>
    </citation>
    <scope>NUCLEOTIDE SEQUENCE [LARGE SCALE GENOMIC DNA]</scope>
    <source>
        <strain evidence="2 3">S1-65</strain>
    </source>
</reference>
<dbReference type="RefSeq" id="WP_203166654.1">
    <property type="nucleotide sequence ID" value="NZ_JAEVLS010000002.1"/>
</dbReference>
<protein>
    <recommendedName>
        <fullName evidence="1">Effector-associated domain-containing protein</fullName>
    </recommendedName>
</protein>
<dbReference type="Proteomes" id="UP000661077">
    <property type="component" value="Unassembled WGS sequence"/>
</dbReference>
<dbReference type="EMBL" id="JAEVLS010000002">
    <property type="protein sequence ID" value="MBM0104660.1"/>
    <property type="molecule type" value="Genomic_DNA"/>
</dbReference>
<organism evidence="2 3">
    <name type="scientific">Steroidobacter gossypii</name>
    <dbReference type="NCBI Taxonomy" id="2805490"/>
    <lineage>
        <taxon>Bacteria</taxon>
        <taxon>Pseudomonadati</taxon>
        <taxon>Pseudomonadota</taxon>
        <taxon>Gammaproteobacteria</taxon>
        <taxon>Steroidobacterales</taxon>
        <taxon>Steroidobacteraceae</taxon>
        <taxon>Steroidobacter</taxon>
    </lineage>
</organism>